<reference evidence="1" key="2">
    <citation type="submission" date="2020-06" db="EMBL/GenBank/DDBJ databases">
        <title>Helianthus annuus Genome sequencing and assembly Release 2.</title>
        <authorList>
            <person name="Gouzy J."/>
            <person name="Langlade N."/>
            <person name="Munos S."/>
        </authorList>
    </citation>
    <scope>NUCLEOTIDE SEQUENCE</scope>
    <source>
        <tissue evidence="1">Leaves</tissue>
    </source>
</reference>
<reference evidence="1" key="1">
    <citation type="journal article" date="2017" name="Nature">
        <title>The sunflower genome provides insights into oil metabolism, flowering and Asterid evolution.</title>
        <authorList>
            <person name="Badouin H."/>
            <person name="Gouzy J."/>
            <person name="Grassa C.J."/>
            <person name="Murat F."/>
            <person name="Staton S.E."/>
            <person name="Cottret L."/>
            <person name="Lelandais-Briere C."/>
            <person name="Owens G.L."/>
            <person name="Carrere S."/>
            <person name="Mayjonade B."/>
            <person name="Legrand L."/>
            <person name="Gill N."/>
            <person name="Kane N.C."/>
            <person name="Bowers J.E."/>
            <person name="Hubner S."/>
            <person name="Bellec A."/>
            <person name="Berard A."/>
            <person name="Berges H."/>
            <person name="Blanchet N."/>
            <person name="Boniface M.C."/>
            <person name="Brunel D."/>
            <person name="Catrice O."/>
            <person name="Chaidir N."/>
            <person name="Claudel C."/>
            <person name="Donnadieu C."/>
            <person name="Faraut T."/>
            <person name="Fievet G."/>
            <person name="Helmstetter N."/>
            <person name="King M."/>
            <person name="Knapp S.J."/>
            <person name="Lai Z."/>
            <person name="Le Paslier M.C."/>
            <person name="Lippi Y."/>
            <person name="Lorenzon L."/>
            <person name="Mandel J.R."/>
            <person name="Marage G."/>
            <person name="Marchand G."/>
            <person name="Marquand E."/>
            <person name="Bret-Mestries E."/>
            <person name="Morien E."/>
            <person name="Nambeesan S."/>
            <person name="Nguyen T."/>
            <person name="Pegot-Espagnet P."/>
            <person name="Pouilly N."/>
            <person name="Raftis F."/>
            <person name="Sallet E."/>
            <person name="Schiex T."/>
            <person name="Thomas J."/>
            <person name="Vandecasteele C."/>
            <person name="Vares D."/>
            <person name="Vear F."/>
            <person name="Vautrin S."/>
            <person name="Crespi M."/>
            <person name="Mangin B."/>
            <person name="Burke J.M."/>
            <person name="Salse J."/>
            <person name="Munos S."/>
            <person name="Vincourt P."/>
            <person name="Rieseberg L.H."/>
            <person name="Langlade N.B."/>
        </authorList>
    </citation>
    <scope>NUCLEOTIDE SEQUENCE</scope>
    <source>
        <tissue evidence="1">Leaves</tissue>
    </source>
</reference>
<comment type="caution">
    <text evidence="1">The sequence shown here is derived from an EMBL/GenBank/DDBJ whole genome shotgun (WGS) entry which is preliminary data.</text>
</comment>
<dbReference type="InterPro" id="IPR053197">
    <property type="entry name" value="F-box_SCFL_complex_component"/>
</dbReference>
<sequence>MMPILTNDKCAGFFSAYANLKDLTIKNCRMVGGLDGFNICHAGLTSLTLEDGPEDVNVNVDTPQLKNLNIKQWRRIHLISTPNLSSLHYKYLSYNYYEDEDDDLLQLSTDLLHLEKANICINYKFEKNGAAHKIVCLLQQLHSVKSLTLNLELVKHLSSHVELISHQPSPFANLKSLKIYPVCVTQPKVTMSNEVKNYLLDSSPDVILTMVSYEIEAVMNVASARNLMRELQVLLDQWKECCETNTVHVKQDKAPMKSRFHERMTRIESYWKDLNEPFQKGSKNTRRIISMLREIKGLLKKLPGSHNAKLQARFSGLLRPRVSWII</sequence>
<evidence type="ECO:0000313" key="1">
    <source>
        <dbReference type="EMBL" id="KAF5753723.1"/>
    </source>
</evidence>
<dbReference type="Proteomes" id="UP000215914">
    <property type="component" value="Unassembled WGS sequence"/>
</dbReference>
<organism evidence="1 2">
    <name type="scientific">Helianthus annuus</name>
    <name type="common">Common sunflower</name>
    <dbReference type="NCBI Taxonomy" id="4232"/>
    <lineage>
        <taxon>Eukaryota</taxon>
        <taxon>Viridiplantae</taxon>
        <taxon>Streptophyta</taxon>
        <taxon>Embryophyta</taxon>
        <taxon>Tracheophyta</taxon>
        <taxon>Spermatophyta</taxon>
        <taxon>Magnoliopsida</taxon>
        <taxon>eudicotyledons</taxon>
        <taxon>Gunneridae</taxon>
        <taxon>Pentapetalae</taxon>
        <taxon>asterids</taxon>
        <taxon>campanulids</taxon>
        <taxon>Asterales</taxon>
        <taxon>Asteraceae</taxon>
        <taxon>Asteroideae</taxon>
        <taxon>Heliantheae alliance</taxon>
        <taxon>Heliantheae</taxon>
        <taxon>Helianthus</taxon>
    </lineage>
</organism>
<evidence type="ECO:0000313" key="2">
    <source>
        <dbReference type="Proteomes" id="UP000215914"/>
    </source>
</evidence>
<proteinExistence type="predicted"/>
<protein>
    <submittedName>
        <fullName evidence="1">Leucine-rich repeat domain superfamily</fullName>
    </submittedName>
</protein>
<dbReference type="Gramene" id="mRNA:HanXRQr2_Chr17g0783291">
    <property type="protein sequence ID" value="mRNA:HanXRQr2_Chr17g0783291"/>
    <property type="gene ID" value="HanXRQr2_Chr17g0783291"/>
</dbReference>
<name>A0A9K3DFB8_HELAN</name>
<dbReference type="PANTHER" id="PTHR34223">
    <property type="entry name" value="OS11G0201299 PROTEIN"/>
    <property type="match status" value="1"/>
</dbReference>
<keyword evidence="2" id="KW-1185">Reference proteome</keyword>
<dbReference type="AlphaFoldDB" id="A0A9K3DFB8"/>
<accession>A0A9K3DFB8</accession>
<dbReference type="EMBL" id="MNCJ02000332">
    <property type="protein sequence ID" value="KAF5753723.1"/>
    <property type="molecule type" value="Genomic_DNA"/>
</dbReference>
<gene>
    <name evidence="1" type="ORF">HanXRQr2_Chr17g0783291</name>
</gene>
<dbReference type="PANTHER" id="PTHR34223:SF101">
    <property type="entry name" value="F-BOX DOMAIN-CONTAINING PROTEIN"/>
    <property type="match status" value="1"/>
</dbReference>